<evidence type="ECO:0000313" key="3">
    <source>
        <dbReference type="Proteomes" id="UP000011083"/>
    </source>
</evidence>
<dbReference type="GeneID" id="14924066"/>
<gene>
    <name evidence="2" type="ORF">ACA1_361420</name>
</gene>
<reference evidence="2 3" key="1">
    <citation type="journal article" date="2013" name="Genome Biol.">
        <title>Genome of Acanthamoeba castellanii highlights extensive lateral gene transfer and early evolution of tyrosine kinase signaling.</title>
        <authorList>
            <person name="Clarke M."/>
            <person name="Lohan A.J."/>
            <person name="Liu B."/>
            <person name="Lagkouvardos I."/>
            <person name="Roy S."/>
            <person name="Zafar N."/>
            <person name="Bertelli C."/>
            <person name="Schilde C."/>
            <person name="Kianianmomeni A."/>
            <person name="Burglin T.R."/>
            <person name="Frech C."/>
            <person name="Turcotte B."/>
            <person name="Kopec K.O."/>
            <person name="Synnott J.M."/>
            <person name="Choo C."/>
            <person name="Paponov I."/>
            <person name="Finkler A."/>
            <person name="Soon Heng Tan C."/>
            <person name="Hutchins A.P."/>
            <person name="Weinmeier T."/>
            <person name="Rattei T."/>
            <person name="Chu J.S."/>
            <person name="Gimenez G."/>
            <person name="Irimia M."/>
            <person name="Rigden D.J."/>
            <person name="Fitzpatrick D.A."/>
            <person name="Lorenzo-Morales J."/>
            <person name="Bateman A."/>
            <person name="Chiu C.H."/>
            <person name="Tang P."/>
            <person name="Hegemann P."/>
            <person name="Fromm H."/>
            <person name="Raoult D."/>
            <person name="Greub G."/>
            <person name="Miranda-Saavedra D."/>
            <person name="Chen N."/>
            <person name="Nash P."/>
            <person name="Ginger M.L."/>
            <person name="Horn M."/>
            <person name="Schaap P."/>
            <person name="Caler L."/>
            <person name="Loftus B."/>
        </authorList>
    </citation>
    <scope>NUCLEOTIDE SEQUENCE [LARGE SCALE GENOMIC DNA]</scope>
    <source>
        <strain evidence="2 3">Neff</strain>
    </source>
</reference>
<dbReference type="EMBL" id="KB007867">
    <property type="protein sequence ID" value="ELR23093.1"/>
    <property type="molecule type" value="Genomic_DNA"/>
</dbReference>
<dbReference type="VEuPathDB" id="AmoebaDB:ACA1_361420"/>
<organism evidence="2 3">
    <name type="scientific">Acanthamoeba castellanii (strain ATCC 30010 / Neff)</name>
    <dbReference type="NCBI Taxonomy" id="1257118"/>
    <lineage>
        <taxon>Eukaryota</taxon>
        <taxon>Amoebozoa</taxon>
        <taxon>Discosea</taxon>
        <taxon>Longamoebia</taxon>
        <taxon>Centramoebida</taxon>
        <taxon>Acanthamoebidae</taxon>
        <taxon>Acanthamoeba</taxon>
    </lineage>
</organism>
<dbReference type="RefSeq" id="XP_004352570.1">
    <property type="nucleotide sequence ID" value="XM_004352518.1"/>
</dbReference>
<proteinExistence type="predicted"/>
<feature type="compositionally biased region" description="Polar residues" evidence="1">
    <location>
        <begin position="154"/>
        <end position="164"/>
    </location>
</feature>
<evidence type="ECO:0000313" key="2">
    <source>
        <dbReference type="EMBL" id="ELR23093.1"/>
    </source>
</evidence>
<dbReference type="Proteomes" id="UP000011083">
    <property type="component" value="Unassembled WGS sequence"/>
</dbReference>
<name>L8HEC5_ACACF</name>
<accession>L8HEC5</accession>
<keyword evidence="3" id="KW-1185">Reference proteome</keyword>
<protein>
    <submittedName>
        <fullName evidence="2">Uncharacterized protein</fullName>
    </submittedName>
</protein>
<feature type="region of interest" description="Disordered" evidence="1">
    <location>
        <begin position="140"/>
        <end position="185"/>
    </location>
</feature>
<dbReference type="AlphaFoldDB" id="L8HEC5"/>
<dbReference type="KEGG" id="acan:ACA1_361420"/>
<evidence type="ECO:0000256" key="1">
    <source>
        <dbReference type="SAM" id="MobiDB-lite"/>
    </source>
</evidence>
<sequence>MESADAATIADENLKMRVEVRFLLKIEIHFPGAEVKQFTFPQYYTVDKVKTEIFRNMSMLNESMKFDYHLGLDEETAIKVEFSKLVKCHPSIEAQAAADEVISLYLIARAISPRKASISDGTSLVAKRASAFSAVPNEECLSPGRGRPKAAMLSPTSVRSALNQSDLEEEGDDSKDKDGRIQRTNSFGERISQIKSLKQMTASAGAIPLEDSKKHSLNNKTLPSFTGLVTWTDSFIVCLLATLSRGRAPEWWRRNGNAEEGAQEDTIHRLHCL</sequence>